<evidence type="ECO:0000313" key="2">
    <source>
        <dbReference type="Proteomes" id="UP000784294"/>
    </source>
</evidence>
<comment type="caution">
    <text evidence="1">The sequence shown here is derived from an EMBL/GenBank/DDBJ whole genome shotgun (WGS) entry which is preliminary data.</text>
</comment>
<dbReference type="AlphaFoldDB" id="A0A448XKF5"/>
<organism evidence="1 2">
    <name type="scientific">Protopolystoma xenopodis</name>
    <dbReference type="NCBI Taxonomy" id="117903"/>
    <lineage>
        <taxon>Eukaryota</taxon>
        <taxon>Metazoa</taxon>
        <taxon>Spiralia</taxon>
        <taxon>Lophotrochozoa</taxon>
        <taxon>Platyhelminthes</taxon>
        <taxon>Monogenea</taxon>
        <taxon>Polyopisthocotylea</taxon>
        <taxon>Polystomatidea</taxon>
        <taxon>Polystomatidae</taxon>
        <taxon>Protopolystoma</taxon>
    </lineage>
</organism>
<reference evidence="1" key="1">
    <citation type="submission" date="2018-11" db="EMBL/GenBank/DDBJ databases">
        <authorList>
            <consortium name="Pathogen Informatics"/>
        </authorList>
    </citation>
    <scope>NUCLEOTIDE SEQUENCE</scope>
</reference>
<protein>
    <submittedName>
        <fullName evidence="1">Uncharacterized protein</fullName>
    </submittedName>
</protein>
<proteinExistence type="predicted"/>
<evidence type="ECO:0000313" key="1">
    <source>
        <dbReference type="EMBL" id="VEL38781.1"/>
    </source>
</evidence>
<accession>A0A448XKF5</accession>
<sequence length="53" mass="5394">MLDDLFGGMCCFVVNAVVAGGGGDGEAVAVLCAGEVSTFLMEPKDRVKRTASV</sequence>
<name>A0A448XKF5_9PLAT</name>
<keyword evidence="2" id="KW-1185">Reference proteome</keyword>
<dbReference type="EMBL" id="CAAALY010258977">
    <property type="protein sequence ID" value="VEL38781.1"/>
    <property type="molecule type" value="Genomic_DNA"/>
</dbReference>
<gene>
    <name evidence="1" type="ORF">PXEA_LOCUS32221</name>
</gene>
<dbReference type="Proteomes" id="UP000784294">
    <property type="component" value="Unassembled WGS sequence"/>
</dbReference>